<dbReference type="PROSITE" id="PS50888">
    <property type="entry name" value="BHLH"/>
    <property type="match status" value="1"/>
</dbReference>
<dbReference type="Pfam" id="PF00010">
    <property type="entry name" value="HLH"/>
    <property type="match status" value="1"/>
</dbReference>
<name>A0AAW0PEU7_9GOBI</name>
<reference evidence="16" key="1">
    <citation type="submission" date="2024-04" db="EMBL/GenBank/DDBJ databases">
        <title>Salinicola lusitanus LLJ914,a marine bacterium isolated from the Okinawa Trough.</title>
        <authorList>
            <person name="Li J."/>
        </authorList>
    </citation>
    <scope>NUCLEOTIDE SEQUENCE [LARGE SCALE GENOMIC DNA]</scope>
</reference>
<evidence type="ECO:0000256" key="13">
    <source>
        <dbReference type="SAM" id="SignalP"/>
    </source>
</evidence>
<keyword evidence="3" id="KW-0805">Transcription regulation</keyword>
<evidence type="ECO:0000256" key="1">
    <source>
        <dbReference type="ARBA" id="ARBA00004123"/>
    </source>
</evidence>
<feature type="compositionally biased region" description="Acidic residues" evidence="12">
    <location>
        <begin position="549"/>
        <end position="562"/>
    </location>
</feature>
<dbReference type="EMBL" id="JBBPFD010000005">
    <property type="protein sequence ID" value="KAK7925759.1"/>
    <property type="molecule type" value="Genomic_DNA"/>
</dbReference>
<dbReference type="GO" id="GO:0000981">
    <property type="term" value="F:DNA-binding transcription factor activity, RNA polymerase II-specific"/>
    <property type="evidence" value="ECO:0007669"/>
    <property type="project" value="TreeGrafter"/>
</dbReference>
<evidence type="ECO:0000256" key="9">
    <source>
        <dbReference type="ARBA" id="ARBA00070444"/>
    </source>
</evidence>
<keyword evidence="13" id="KW-0732">Signal</keyword>
<evidence type="ECO:0000256" key="11">
    <source>
        <dbReference type="SAM" id="Coils"/>
    </source>
</evidence>
<gene>
    <name evidence="15" type="ORF">WMY93_008069</name>
</gene>
<comment type="subunit">
    <text evidence="8">Efficient DNA binding requires dimerization with another bHLH protein. Binds DNA as a homodimer or a heterodimer with MAX.</text>
</comment>
<dbReference type="InterPro" id="IPR011598">
    <property type="entry name" value="bHLH_dom"/>
</dbReference>
<comment type="subcellular location">
    <subcellularLocation>
        <location evidence="1">Nucleus</location>
    </subcellularLocation>
</comment>
<dbReference type="GO" id="GO:0005634">
    <property type="term" value="C:nucleus"/>
    <property type="evidence" value="ECO:0007669"/>
    <property type="project" value="UniProtKB-SubCell"/>
</dbReference>
<evidence type="ECO:0000256" key="6">
    <source>
        <dbReference type="ARBA" id="ARBA00023242"/>
    </source>
</evidence>
<organism evidence="15 16">
    <name type="scientific">Mugilogobius chulae</name>
    <name type="common">yellowstripe goby</name>
    <dbReference type="NCBI Taxonomy" id="88201"/>
    <lineage>
        <taxon>Eukaryota</taxon>
        <taxon>Metazoa</taxon>
        <taxon>Chordata</taxon>
        <taxon>Craniata</taxon>
        <taxon>Vertebrata</taxon>
        <taxon>Euteleostomi</taxon>
        <taxon>Actinopterygii</taxon>
        <taxon>Neopterygii</taxon>
        <taxon>Teleostei</taxon>
        <taxon>Neoteleostei</taxon>
        <taxon>Acanthomorphata</taxon>
        <taxon>Gobiaria</taxon>
        <taxon>Gobiiformes</taxon>
        <taxon>Gobioidei</taxon>
        <taxon>Gobiidae</taxon>
        <taxon>Gobionellinae</taxon>
        <taxon>Mugilogobius</taxon>
    </lineage>
</organism>
<dbReference type="PANTHER" id="PTHR11969">
    <property type="entry name" value="MAX DIMERIZATION, MAD"/>
    <property type="match status" value="1"/>
</dbReference>
<accession>A0AAW0PEU7</accession>
<feature type="region of interest" description="Disordered" evidence="12">
    <location>
        <begin position="534"/>
        <end position="576"/>
    </location>
</feature>
<keyword evidence="11" id="KW-0175">Coiled coil</keyword>
<feature type="coiled-coil region" evidence="11">
    <location>
        <begin position="476"/>
        <end position="517"/>
    </location>
</feature>
<keyword evidence="5" id="KW-0804">Transcription</keyword>
<dbReference type="GO" id="GO:0000978">
    <property type="term" value="F:RNA polymerase II cis-regulatory region sequence-specific DNA binding"/>
    <property type="evidence" value="ECO:0007669"/>
    <property type="project" value="TreeGrafter"/>
</dbReference>
<feature type="region of interest" description="Disordered" evidence="12">
    <location>
        <begin position="276"/>
        <end position="302"/>
    </location>
</feature>
<evidence type="ECO:0000256" key="12">
    <source>
        <dbReference type="SAM" id="MobiDB-lite"/>
    </source>
</evidence>
<dbReference type="AlphaFoldDB" id="A0AAW0PEU7"/>
<feature type="chain" id="PRO_5043844423" description="Max-binding protein MNT" evidence="13">
    <location>
        <begin position="31"/>
        <end position="804"/>
    </location>
</feature>
<keyword evidence="16" id="KW-1185">Reference proteome</keyword>
<keyword evidence="6" id="KW-0539">Nucleus</keyword>
<proteinExistence type="predicted"/>
<evidence type="ECO:0000313" key="15">
    <source>
        <dbReference type="EMBL" id="KAK7925759.1"/>
    </source>
</evidence>
<evidence type="ECO:0000256" key="3">
    <source>
        <dbReference type="ARBA" id="ARBA00023015"/>
    </source>
</evidence>
<comment type="caution">
    <text evidence="15">The sequence shown here is derived from an EMBL/GenBank/DDBJ whole genome shotgun (WGS) entry which is preliminary data.</text>
</comment>
<evidence type="ECO:0000256" key="10">
    <source>
        <dbReference type="ARBA" id="ARBA00083368"/>
    </source>
</evidence>
<protein>
    <recommendedName>
        <fullName evidence="9">Max-binding protein MNT</fullName>
    </recommendedName>
    <alternativeName>
        <fullName evidence="10">Myc antagonist MNT</fullName>
    </alternativeName>
</protein>
<evidence type="ECO:0000256" key="5">
    <source>
        <dbReference type="ARBA" id="ARBA00023163"/>
    </source>
</evidence>
<evidence type="ECO:0000256" key="2">
    <source>
        <dbReference type="ARBA" id="ARBA00022491"/>
    </source>
</evidence>
<evidence type="ECO:0000259" key="14">
    <source>
        <dbReference type="PROSITE" id="PS50888"/>
    </source>
</evidence>
<evidence type="ECO:0000256" key="8">
    <source>
        <dbReference type="ARBA" id="ARBA00062701"/>
    </source>
</evidence>
<evidence type="ECO:0000313" key="16">
    <source>
        <dbReference type="Proteomes" id="UP001460270"/>
    </source>
</evidence>
<dbReference type="PANTHER" id="PTHR11969:SF99">
    <property type="entry name" value="MAX-BINDING PROTEIN MNT"/>
    <property type="match status" value="1"/>
</dbReference>
<dbReference type="FunFam" id="4.10.280.10:FF:000034">
    <property type="entry name" value="MAX network transcriptional repressor"/>
    <property type="match status" value="1"/>
</dbReference>
<feature type="signal peptide" evidence="13">
    <location>
        <begin position="1"/>
        <end position="30"/>
    </location>
</feature>
<dbReference type="SMART" id="SM00353">
    <property type="entry name" value="HLH"/>
    <property type="match status" value="1"/>
</dbReference>
<dbReference type="Proteomes" id="UP001460270">
    <property type="component" value="Unassembled WGS sequence"/>
</dbReference>
<feature type="compositionally biased region" description="Pro residues" evidence="12">
    <location>
        <begin position="563"/>
        <end position="576"/>
    </location>
</feature>
<evidence type="ECO:0000256" key="4">
    <source>
        <dbReference type="ARBA" id="ARBA00023125"/>
    </source>
</evidence>
<evidence type="ECO:0000256" key="7">
    <source>
        <dbReference type="ARBA" id="ARBA00057176"/>
    </source>
</evidence>
<keyword evidence="2" id="KW-0678">Repressor</keyword>
<comment type="function">
    <text evidence="7">Binds DNA as a heterodimer with MAX and represses transcription. Binds to the canonical E box sequence 5'-CACGTG-3' and, with higher affinity, to 5'-CACGCG-3'.</text>
</comment>
<dbReference type="InterPro" id="IPR036638">
    <property type="entry name" value="HLH_DNA-bd_sf"/>
</dbReference>
<feature type="domain" description="BHLH" evidence="14">
    <location>
        <begin position="435"/>
        <end position="486"/>
    </location>
</feature>
<dbReference type="GO" id="GO:0046983">
    <property type="term" value="F:protein dimerization activity"/>
    <property type="evidence" value="ECO:0007669"/>
    <property type="project" value="InterPro"/>
</dbReference>
<keyword evidence="4" id="KW-0238">DNA-binding</keyword>
<dbReference type="Gene3D" id="4.10.280.10">
    <property type="entry name" value="Helix-loop-helix DNA-binding domain"/>
    <property type="match status" value="1"/>
</dbReference>
<dbReference type="CDD" id="cd11402">
    <property type="entry name" value="bHLHzip_Mnt"/>
    <property type="match status" value="1"/>
</dbReference>
<sequence length="804" mass="86487">MQMSLARAGRVPMWTAPCLVVLDADWLAAASSDFTRCGLVVISKDRNWIRLDCCCDRSNGAERQCAGRTLGEHDSPCCVYSRARIAILDETFRCEGLICPSSRTTPSLALFPPLSQAPGRRAEHLRAMSIDTLLEAARFLEWQAQQQQTNVVSGACSVPVFTPFPQNRLRLCARGLSCTDPGTRLDKHFTPPPAYRVLWPAHSTTCTRPHPSLRFTLSHARTIIAAVSSLRLPLSALVVAGQAHRKGEDDRKEKGSIKKEADSIRIDLVNSSSQPIRAGHISWSDDSKRQNHSPASAGPPSLAPPQVPIAVIPMMPVVTATPSVPPLPLTTPIAAAATPLNTSSPPAKKPCSPPQQNHRHLLCATQVKMEPTPIACGKPGQAQVQIPYTASMNGPSSQHPLVAHQTQPALQQRPNGVAMEDMRLVESKRRPGGAGTREVHNKLEKNRRAHLKECFETLKKNVPNVDEKKTSNLSVLRSALRYIQTLKRKEKEYEHEMERLAREKIATQQRLAELKNELSQNMDVVEIDRVLRQTIQPEDDQASTSTASEGEENFEQDIDDDILPPPPTTSAPLIKPAPPQILQAQPLLAPHLSIQHAALPLSGVLTTPTVSSAPGPQPIAPAPAPSTVTAALPIQNSTVQVQPTAVNHALPTNHKHLTHIAPSPGPAPAATPQAITAAPATHQPITAQQIGHITVHPVAHIGAQLQSHLPTLYPQGVSVSQGPMVGHITHTFTHHTLPHVQANPQANAGAQVNGATVVSQGNQSLGKPTAVLAPHPQLVGQAAVLNPVTMVTVPTFPVSTLKLA</sequence>
<dbReference type="SUPFAM" id="SSF47459">
    <property type="entry name" value="HLH, helix-loop-helix DNA-binding domain"/>
    <property type="match status" value="1"/>
</dbReference>